<dbReference type="Pfam" id="PF09601">
    <property type="entry name" value="DUF2459"/>
    <property type="match status" value="1"/>
</dbReference>
<sequence>VVSQSLAMKNVFPIIIFIIVGCSAKPYIFSYTEEFGGSGRNKVYVVSHGWHTGFVIPAPEIQKVIPELKQRFRNTPYIEFGWGDKGFYQEKKTTLGLTISAILWPTDSVMHLVAVPKKVDAYFPNSEVASLCLSDGELSSLIGFISSSFYMENNRNLLKLQKGIYGDSQFYKGVGDFHLMNTCNKWTAKGLKSIGMGISPTFKLTAGSIMNYLAKLNSAQRIDSAQTCKRSV</sequence>
<evidence type="ECO:0000313" key="2">
    <source>
        <dbReference type="EMBL" id="SVB33345.1"/>
    </source>
</evidence>
<organism evidence="2">
    <name type="scientific">marine metagenome</name>
    <dbReference type="NCBI Taxonomy" id="408172"/>
    <lineage>
        <taxon>unclassified sequences</taxon>
        <taxon>metagenomes</taxon>
        <taxon>ecological metagenomes</taxon>
    </lineage>
</organism>
<feature type="transmembrane region" description="Helical" evidence="1">
    <location>
        <begin position="12"/>
        <end position="32"/>
    </location>
</feature>
<gene>
    <name evidence="2" type="ORF">METZ01_LOCUS186199</name>
</gene>
<proteinExistence type="predicted"/>
<dbReference type="EMBL" id="UINC01037603">
    <property type="protein sequence ID" value="SVB33345.1"/>
    <property type="molecule type" value="Genomic_DNA"/>
</dbReference>
<keyword evidence="1" id="KW-1133">Transmembrane helix</keyword>
<dbReference type="NCBIfam" id="TIGR02117">
    <property type="entry name" value="chp_urease_rgn"/>
    <property type="match status" value="1"/>
</dbReference>
<name>A0A382D4W8_9ZZZZ</name>
<accession>A0A382D4W8</accession>
<keyword evidence="1" id="KW-0812">Transmembrane</keyword>
<dbReference type="AlphaFoldDB" id="A0A382D4W8"/>
<keyword evidence="1" id="KW-0472">Membrane</keyword>
<evidence type="ECO:0008006" key="3">
    <source>
        <dbReference type="Google" id="ProtNLM"/>
    </source>
</evidence>
<dbReference type="InterPro" id="IPR011727">
    <property type="entry name" value="CHP02117"/>
</dbReference>
<evidence type="ECO:0000256" key="1">
    <source>
        <dbReference type="SAM" id="Phobius"/>
    </source>
</evidence>
<reference evidence="2" key="1">
    <citation type="submission" date="2018-05" db="EMBL/GenBank/DDBJ databases">
        <authorList>
            <person name="Lanie J.A."/>
            <person name="Ng W.-L."/>
            <person name="Kazmierczak K.M."/>
            <person name="Andrzejewski T.M."/>
            <person name="Davidsen T.M."/>
            <person name="Wayne K.J."/>
            <person name="Tettelin H."/>
            <person name="Glass J.I."/>
            <person name="Rusch D."/>
            <person name="Podicherti R."/>
            <person name="Tsui H.-C.T."/>
            <person name="Winkler M.E."/>
        </authorList>
    </citation>
    <scope>NUCLEOTIDE SEQUENCE</scope>
</reference>
<feature type="non-terminal residue" evidence="2">
    <location>
        <position position="1"/>
    </location>
</feature>
<protein>
    <recommendedName>
        <fullName evidence="3">TIGR02117 family protein</fullName>
    </recommendedName>
</protein>